<accession>A0A2H0VHJ1</accession>
<comment type="caution">
    <text evidence="2">The sequence shown here is derived from an EMBL/GenBank/DDBJ whole genome shotgun (WGS) entry which is preliminary data.</text>
</comment>
<organism evidence="2 3">
    <name type="scientific">Candidatus Colwellbacteria bacterium CG10_big_fil_rev_8_21_14_0_10_41_28</name>
    <dbReference type="NCBI Taxonomy" id="1974539"/>
    <lineage>
        <taxon>Bacteria</taxon>
        <taxon>Candidatus Colwelliibacteriota</taxon>
    </lineage>
</organism>
<evidence type="ECO:0000256" key="1">
    <source>
        <dbReference type="SAM" id="MobiDB-lite"/>
    </source>
</evidence>
<evidence type="ECO:0000313" key="3">
    <source>
        <dbReference type="Proteomes" id="UP000230776"/>
    </source>
</evidence>
<dbReference type="AlphaFoldDB" id="A0A2H0VHJ1"/>
<gene>
    <name evidence="2" type="ORF">COT88_01040</name>
</gene>
<feature type="region of interest" description="Disordered" evidence="1">
    <location>
        <begin position="128"/>
        <end position="158"/>
    </location>
</feature>
<reference evidence="3" key="1">
    <citation type="submission" date="2017-09" db="EMBL/GenBank/DDBJ databases">
        <title>Depth-based differentiation of microbial function through sediment-hosted aquifers and enrichment of novel symbionts in the deep terrestrial subsurface.</title>
        <authorList>
            <person name="Probst A.J."/>
            <person name="Ladd B."/>
            <person name="Jarett J.K."/>
            <person name="Geller-Mcgrath D.E."/>
            <person name="Sieber C.M.K."/>
            <person name="Emerson J.B."/>
            <person name="Anantharaman K."/>
            <person name="Thomas B.C."/>
            <person name="Malmstrom R."/>
            <person name="Stieglmeier M."/>
            <person name="Klingl A."/>
            <person name="Woyke T."/>
            <person name="Ryan C.M."/>
            <person name="Banfield J.F."/>
        </authorList>
    </citation>
    <scope>NUCLEOTIDE SEQUENCE [LARGE SCALE GENOMIC DNA]</scope>
</reference>
<dbReference type="Proteomes" id="UP000230776">
    <property type="component" value="Unassembled WGS sequence"/>
</dbReference>
<protein>
    <submittedName>
        <fullName evidence="2">Uncharacterized protein</fullName>
    </submittedName>
</protein>
<evidence type="ECO:0000313" key="2">
    <source>
        <dbReference type="EMBL" id="PIR98551.1"/>
    </source>
</evidence>
<sequence length="158" mass="16481">MAKVNTGTKGLVWLVGFLLVAAVVAFGVAWAVSFIGGPTYYAVAMTDGTTYFGEVSRFPKLTISDPHTIQLVQQSEDPNDVGISLNPLRNSLWAPKTLELNRENVLFISKVGPDSQLEQALIASADLEGQPAAAPTGAAAPAPVPGSGVDETEVEAGN</sequence>
<feature type="compositionally biased region" description="Low complexity" evidence="1">
    <location>
        <begin position="131"/>
        <end position="141"/>
    </location>
</feature>
<dbReference type="EMBL" id="PFAG01000012">
    <property type="protein sequence ID" value="PIR98551.1"/>
    <property type="molecule type" value="Genomic_DNA"/>
</dbReference>
<proteinExistence type="predicted"/>
<name>A0A2H0VHJ1_9BACT</name>